<evidence type="ECO:0000313" key="4">
    <source>
        <dbReference type="Proteomes" id="UP000285883"/>
    </source>
</evidence>
<dbReference type="Proteomes" id="UP000285883">
    <property type="component" value="Unassembled WGS sequence"/>
</dbReference>
<sequence length="165" mass="18336">MVLSTAYHDRFFLCGERHECLNEIVAAANEAGVQIYKTASPITALQLRLMNTQVLDRPTIMCFDVKKTLASNGDAVSGSDSSEGDGKKAYKMIQLILQGDALVEMHSSMQTVIARPYSALLSIVRPDWDPRTLVLEFKQEDNLMLDVESRDQLVTLLLLTTINST</sequence>
<evidence type="ECO:0000313" key="2">
    <source>
        <dbReference type="EMBL" id="KAG2528979.1"/>
    </source>
</evidence>
<gene>
    <name evidence="3" type="ORF">BBI17_000677</name>
    <name evidence="1" type="ORF">JM16_001553</name>
    <name evidence="2" type="ORF">JM18_001867</name>
</gene>
<organism evidence="3 4">
    <name type="scientific">Phytophthora kernoviae</name>
    <dbReference type="NCBI Taxonomy" id="325452"/>
    <lineage>
        <taxon>Eukaryota</taxon>
        <taxon>Sar</taxon>
        <taxon>Stramenopiles</taxon>
        <taxon>Oomycota</taxon>
        <taxon>Peronosporomycetes</taxon>
        <taxon>Peronosporales</taxon>
        <taxon>Peronosporaceae</taxon>
        <taxon>Phytophthora</taxon>
    </lineage>
</organism>
<proteinExistence type="predicted"/>
<comment type="caution">
    <text evidence="3">The sequence shown here is derived from an EMBL/GenBank/DDBJ whole genome shotgun (WGS) entry which is preliminary data.</text>
</comment>
<evidence type="ECO:0000313" key="1">
    <source>
        <dbReference type="EMBL" id="KAG2527665.1"/>
    </source>
</evidence>
<reference evidence="1" key="3">
    <citation type="submission" date="2020-06" db="EMBL/GenBank/DDBJ databases">
        <authorList>
            <person name="Studholme D.J."/>
        </authorList>
    </citation>
    <scope>NUCLEOTIDE SEQUENCE</scope>
    <source>
        <strain evidence="1">NZFS 2646</strain>
        <strain evidence="2">NZFS 3630</strain>
    </source>
</reference>
<dbReference type="Proteomes" id="UP000785171">
    <property type="component" value="Unassembled WGS sequence"/>
</dbReference>
<protein>
    <submittedName>
        <fullName evidence="3">Uncharacterized protein</fullName>
    </submittedName>
</protein>
<reference evidence="3 4" key="2">
    <citation type="submission" date="2018-07" db="EMBL/GenBank/DDBJ databases">
        <title>Genome sequencing of oomycete isolates from Chile give support for New Zealand origin for Phytophthora kernoviae and make available the first Nothophytophthora sp. genome.</title>
        <authorList>
            <person name="Studholme D.J."/>
            <person name="Sanfuentes E."/>
            <person name="Panda P."/>
            <person name="Hill R."/>
            <person name="Sambles C."/>
            <person name="Grant M."/>
            <person name="Williams N.M."/>
            <person name="Mcdougal R.L."/>
        </authorList>
    </citation>
    <scope>NUCLEOTIDE SEQUENCE [LARGE SCALE GENOMIC DNA]</scope>
    <source>
        <strain evidence="3">Chile2</strain>
    </source>
</reference>
<dbReference type="EMBL" id="MAYM02000016">
    <property type="protein sequence ID" value="RLN46832.1"/>
    <property type="molecule type" value="Genomic_DNA"/>
</dbReference>
<accession>A0A3R7GY96</accession>
<dbReference type="AlphaFoldDB" id="A0A3R7GY96"/>
<evidence type="ECO:0000313" key="3">
    <source>
        <dbReference type="EMBL" id="RLN46832.1"/>
    </source>
</evidence>
<dbReference type="Proteomes" id="UP000792063">
    <property type="component" value="Unassembled WGS sequence"/>
</dbReference>
<reference evidence="1" key="1">
    <citation type="journal article" date="2015" name="Genom Data">
        <title>Genome sequences of six Phytophthora species associated with forests in New Zealand.</title>
        <authorList>
            <person name="Studholme D.J."/>
            <person name="McDougal R.L."/>
            <person name="Sambles C."/>
            <person name="Hansen E."/>
            <person name="Hardy G."/>
            <person name="Grant M."/>
            <person name="Ganley R.J."/>
            <person name="Williams N.M."/>
        </authorList>
    </citation>
    <scope>NUCLEOTIDE SEQUENCE</scope>
    <source>
        <strain evidence="1">NZFS 2646</strain>
        <strain evidence="2">NZFS 3630</strain>
    </source>
</reference>
<dbReference type="EMBL" id="JPWU03000053">
    <property type="protein sequence ID" value="KAG2528979.1"/>
    <property type="molecule type" value="Genomic_DNA"/>
</dbReference>
<name>A0A3R7GY96_9STRA</name>
<dbReference type="EMBL" id="JPWV03000052">
    <property type="protein sequence ID" value="KAG2527665.1"/>
    <property type="molecule type" value="Genomic_DNA"/>
</dbReference>